<name>A0A087TGD3_STEMI</name>
<dbReference type="GO" id="GO:0005634">
    <property type="term" value="C:nucleus"/>
    <property type="evidence" value="ECO:0007669"/>
    <property type="project" value="TreeGrafter"/>
</dbReference>
<keyword evidence="3" id="KW-1185">Reference proteome</keyword>
<dbReference type="EMBL" id="KK115093">
    <property type="protein sequence ID" value="KFM64172.1"/>
    <property type="molecule type" value="Genomic_DNA"/>
</dbReference>
<reference evidence="2 3" key="1">
    <citation type="submission" date="2013-11" db="EMBL/GenBank/DDBJ databases">
        <title>Genome sequencing of Stegodyphus mimosarum.</title>
        <authorList>
            <person name="Bechsgaard J."/>
        </authorList>
    </citation>
    <scope>NUCLEOTIDE SEQUENCE [LARGE SCALE GENOMIC DNA]</scope>
</reference>
<feature type="non-terminal residue" evidence="2">
    <location>
        <position position="493"/>
    </location>
</feature>
<sequence>MIKDLLLDDFPIVRTTAVIGTCIAMSVNWELFPEEMLRTYFKIIVNDLSCDSSSSDVRCAVAKGLKVLLENPLTLPTLQGVLPKVQGLFHDISDSVRIAFCQLLLRVKKISAIKYFDIVPLDHLLARLEEDTAINKLIVTLIHNSYFPQQEMAHIWMARCLELIKTDRGASRILFQYVPSDIGIKSTVRFMGQCLKTIHTYIKAKISAKNICTLSSRRSSINKAIRLYEEMRIFDDPSVVAGVLDAVVIMYHAISSDIRKPENKERMKELVGQCTKYLGDLSIYYKDSPEWRSIYLLSSFMPACSVPTLGSLCFYRLKTLPSNAEYDDYITLLECLCNQGQGLQLLNLIQEWVEVGLLQKWKMAPPSPLPSKRRNTRGSRKSDSSGYDSSNEKCEQDNLSDICEKITSDKVIYLPKPELSAQLMNAVLNSYVCQKSLLKSNWDELKDFLNFTDILKKKIEESETKLLSSAECTFLKDLLFALLTIAVLLHGEV</sequence>
<organism evidence="2 3">
    <name type="scientific">Stegodyphus mimosarum</name>
    <name type="common">African social velvet spider</name>
    <dbReference type="NCBI Taxonomy" id="407821"/>
    <lineage>
        <taxon>Eukaryota</taxon>
        <taxon>Metazoa</taxon>
        <taxon>Ecdysozoa</taxon>
        <taxon>Arthropoda</taxon>
        <taxon>Chelicerata</taxon>
        <taxon>Arachnida</taxon>
        <taxon>Araneae</taxon>
        <taxon>Araneomorphae</taxon>
        <taxon>Entelegynae</taxon>
        <taxon>Eresoidea</taxon>
        <taxon>Eresidae</taxon>
        <taxon>Stegodyphus</taxon>
    </lineage>
</organism>
<dbReference type="Gene3D" id="1.25.10.10">
    <property type="entry name" value="Leucine-rich Repeat Variant"/>
    <property type="match status" value="1"/>
</dbReference>
<dbReference type="GO" id="GO:0000796">
    <property type="term" value="C:condensin complex"/>
    <property type="evidence" value="ECO:0007669"/>
    <property type="project" value="TreeGrafter"/>
</dbReference>
<dbReference type="OMA" id="LETIFIM"/>
<accession>A0A087TGD3</accession>
<dbReference type="PANTHER" id="PTHR16199:SF4">
    <property type="entry name" value="CONDENSIN-2 COMPLEX SUBUNIT G2"/>
    <property type="match status" value="1"/>
</dbReference>
<dbReference type="AlphaFoldDB" id="A0A087TGD3"/>
<dbReference type="InterPro" id="IPR011989">
    <property type="entry name" value="ARM-like"/>
</dbReference>
<evidence type="ECO:0000313" key="3">
    <source>
        <dbReference type="Proteomes" id="UP000054359"/>
    </source>
</evidence>
<dbReference type="STRING" id="407821.A0A087TGD3"/>
<proteinExistence type="predicted"/>
<feature type="region of interest" description="Disordered" evidence="1">
    <location>
        <begin position="365"/>
        <end position="394"/>
    </location>
</feature>
<dbReference type="Proteomes" id="UP000054359">
    <property type="component" value="Unassembled WGS sequence"/>
</dbReference>
<dbReference type="OrthoDB" id="10062843at2759"/>
<evidence type="ECO:0000313" key="2">
    <source>
        <dbReference type="EMBL" id="KFM64172.1"/>
    </source>
</evidence>
<protein>
    <submittedName>
        <fullName evidence="2">Condensin-2 complex subunit G2</fullName>
    </submittedName>
</protein>
<dbReference type="GO" id="GO:0000070">
    <property type="term" value="P:mitotic sister chromatid segregation"/>
    <property type="evidence" value="ECO:0007669"/>
    <property type="project" value="TreeGrafter"/>
</dbReference>
<dbReference type="InterPro" id="IPR016024">
    <property type="entry name" value="ARM-type_fold"/>
</dbReference>
<gene>
    <name evidence="2" type="ORF">X975_17664</name>
</gene>
<evidence type="ECO:0000256" key="1">
    <source>
        <dbReference type="SAM" id="MobiDB-lite"/>
    </source>
</evidence>
<dbReference type="SUPFAM" id="SSF48371">
    <property type="entry name" value="ARM repeat"/>
    <property type="match status" value="1"/>
</dbReference>
<dbReference type="PANTHER" id="PTHR16199">
    <property type="entry name" value="CONDENSIN-2 COMPLEX SUBUNIT G2"/>
    <property type="match status" value="1"/>
</dbReference>